<dbReference type="PROSITE" id="PS50262">
    <property type="entry name" value="G_PROTEIN_RECEP_F1_2"/>
    <property type="match status" value="1"/>
</dbReference>
<evidence type="ECO:0000256" key="9">
    <source>
        <dbReference type="ARBA" id="ARBA00023224"/>
    </source>
</evidence>
<organism evidence="13 14">
    <name type="scientific">Porites evermanni</name>
    <dbReference type="NCBI Taxonomy" id="104178"/>
    <lineage>
        <taxon>Eukaryota</taxon>
        <taxon>Metazoa</taxon>
        <taxon>Cnidaria</taxon>
        <taxon>Anthozoa</taxon>
        <taxon>Hexacorallia</taxon>
        <taxon>Scleractinia</taxon>
        <taxon>Fungiina</taxon>
        <taxon>Poritidae</taxon>
        <taxon>Porites</taxon>
    </lineage>
</organism>
<evidence type="ECO:0000256" key="8">
    <source>
        <dbReference type="ARBA" id="ARBA00023180"/>
    </source>
</evidence>
<dbReference type="InterPro" id="IPR017452">
    <property type="entry name" value="GPCR_Rhodpsn_7TM"/>
</dbReference>
<evidence type="ECO:0000259" key="12">
    <source>
        <dbReference type="PROSITE" id="PS50262"/>
    </source>
</evidence>
<feature type="transmembrane region" description="Helical" evidence="11">
    <location>
        <begin position="143"/>
        <end position="164"/>
    </location>
</feature>
<accession>A0ABN8SLX3</accession>
<dbReference type="PANTHER" id="PTHR24246:SF27">
    <property type="entry name" value="ADENOSINE RECEPTOR, ISOFORM A"/>
    <property type="match status" value="1"/>
</dbReference>
<keyword evidence="8" id="KW-0325">Glycoprotein</keyword>
<keyword evidence="3 10" id="KW-0812">Transmembrane</keyword>
<dbReference type="PROSITE" id="PS00237">
    <property type="entry name" value="G_PROTEIN_RECEP_F1_1"/>
    <property type="match status" value="1"/>
</dbReference>
<feature type="transmembrane region" description="Helical" evidence="11">
    <location>
        <begin position="62"/>
        <end position="87"/>
    </location>
</feature>
<feature type="transmembrane region" description="Helical" evidence="11">
    <location>
        <begin position="99"/>
        <end position="122"/>
    </location>
</feature>
<sequence length="483" mass="54429">MEYSTQGYRAFCTILKWNPSWSSTIGSTTVISITSPLAILLNASLIVAVLKKKKLQSICNILVASMAASDLLIGAVAQPLFLSAGLYRLQGDYEKMCTIILAGFFAMYLQSASIYHLTFITLERYIAIAKGLNYKFIITRSRLKACITVIWVLTVLSIVPSGLYISGLIGKETRNVANACLFTVPLSICLLATVTFYIKIYLKTRQSKVNKTTFISFQVARAILQKRIAKTAFLLTVCLLVFFMPTFVFIFLTYLFRYNHRDMYLWSVILIQLNSCASPILYFYRNRRFRNTVLQMLNIKKSDTNAIAPRAGRKAMLANNKNDNEAAALPHNFGPQLQIPIIGKQQTAKPDTRGGSMTGEMKGIKEPRTAWKHPKNFTTPKKKVNCFEDVEGHSQPHELRERESMAAKTGTQRLTQQNVHLSPKEITGEKKVSCLYQDTSGPGTSKRCQEIVSKGELRMSLPSVELTQMRERTKRATQTLHEQ</sequence>
<evidence type="ECO:0000256" key="4">
    <source>
        <dbReference type="ARBA" id="ARBA00022989"/>
    </source>
</evidence>
<dbReference type="PANTHER" id="PTHR24246">
    <property type="entry name" value="OLFACTORY RECEPTOR AND ADENOSINE RECEPTOR"/>
    <property type="match status" value="1"/>
</dbReference>
<keyword evidence="2" id="KW-1003">Cell membrane</keyword>
<dbReference type="PRINTS" id="PR00237">
    <property type="entry name" value="GPCRRHODOPSN"/>
</dbReference>
<gene>
    <name evidence="13" type="ORF">PEVE_00024118</name>
</gene>
<keyword evidence="4 11" id="KW-1133">Transmembrane helix</keyword>
<comment type="caution">
    <text evidence="13">The sequence shown here is derived from an EMBL/GenBank/DDBJ whole genome shotgun (WGS) entry which is preliminary data.</text>
</comment>
<feature type="transmembrane region" description="Helical" evidence="11">
    <location>
        <begin position="25"/>
        <end position="50"/>
    </location>
</feature>
<dbReference type="SMART" id="SM01381">
    <property type="entry name" value="7TM_GPCR_Srsx"/>
    <property type="match status" value="1"/>
</dbReference>
<evidence type="ECO:0000256" key="11">
    <source>
        <dbReference type="SAM" id="Phobius"/>
    </source>
</evidence>
<dbReference type="Gene3D" id="1.20.1070.10">
    <property type="entry name" value="Rhodopsin 7-helix transmembrane proteins"/>
    <property type="match status" value="1"/>
</dbReference>
<evidence type="ECO:0000256" key="6">
    <source>
        <dbReference type="ARBA" id="ARBA00023136"/>
    </source>
</evidence>
<feature type="domain" description="G-protein coupled receptors family 1 profile" evidence="12">
    <location>
        <begin position="41"/>
        <end position="282"/>
    </location>
</feature>
<feature type="transmembrane region" description="Helical" evidence="11">
    <location>
        <begin position="176"/>
        <end position="198"/>
    </location>
</feature>
<dbReference type="Proteomes" id="UP001159427">
    <property type="component" value="Unassembled WGS sequence"/>
</dbReference>
<evidence type="ECO:0000256" key="7">
    <source>
        <dbReference type="ARBA" id="ARBA00023170"/>
    </source>
</evidence>
<evidence type="ECO:0000256" key="1">
    <source>
        <dbReference type="ARBA" id="ARBA00004651"/>
    </source>
</evidence>
<evidence type="ECO:0000313" key="13">
    <source>
        <dbReference type="EMBL" id="CAH3192544.1"/>
    </source>
</evidence>
<dbReference type="SUPFAM" id="SSF81321">
    <property type="entry name" value="Family A G protein-coupled receptor-like"/>
    <property type="match status" value="1"/>
</dbReference>
<dbReference type="CDD" id="cd00637">
    <property type="entry name" value="7tm_classA_rhodopsin-like"/>
    <property type="match status" value="1"/>
</dbReference>
<evidence type="ECO:0000256" key="2">
    <source>
        <dbReference type="ARBA" id="ARBA00022475"/>
    </source>
</evidence>
<feature type="transmembrane region" description="Helical" evidence="11">
    <location>
        <begin position="231"/>
        <end position="257"/>
    </location>
</feature>
<evidence type="ECO:0000256" key="5">
    <source>
        <dbReference type="ARBA" id="ARBA00023040"/>
    </source>
</evidence>
<dbReference type="InterPro" id="IPR000276">
    <property type="entry name" value="GPCR_Rhodpsn"/>
</dbReference>
<keyword evidence="14" id="KW-1185">Reference proteome</keyword>
<evidence type="ECO:0000256" key="3">
    <source>
        <dbReference type="ARBA" id="ARBA00022692"/>
    </source>
</evidence>
<proteinExistence type="inferred from homology"/>
<feature type="transmembrane region" description="Helical" evidence="11">
    <location>
        <begin position="263"/>
        <end position="284"/>
    </location>
</feature>
<keyword evidence="5 10" id="KW-0297">G-protein coupled receptor</keyword>
<comment type="subcellular location">
    <subcellularLocation>
        <location evidence="1">Cell membrane</location>
        <topology evidence="1">Multi-pass membrane protein</topology>
    </subcellularLocation>
</comment>
<evidence type="ECO:0000256" key="10">
    <source>
        <dbReference type="RuleBase" id="RU000688"/>
    </source>
</evidence>
<dbReference type="Pfam" id="PF00001">
    <property type="entry name" value="7tm_1"/>
    <property type="match status" value="1"/>
</dbReference>
<protein>
    <recommendedName>
        <fullName evidence="12">G-protein coupled receptors family 1 profile domain-containing protein</fullName>
    </recommendedName>
</protein>
<comment type="similarity">
    <text evidence="10">Belongs to the G-protein coupled receptor 1 family.</text>
</comment>
<keyword evidence="7 10" id="KW-0675">Receptor</keyword>
<reference evidence="13 14" key="1">
    <citation type="submission" date="2022-05" db="EMBL/GenBank/DDBJ databases">
        <authorList>
            <consortium name="Genoscope - CEA"/>
            <person name="William W."/>
        </authorList>
    </citation>
    <scope>NUCLEOTIDE SEQUENCE [LARGE SCALE GENOMIC DNA]</scope>
</reference>
<keyword evidence="6 11" id="KW-0472">Membrane</keyword>
<keyword evidence="9 10" id="KW-0807">Transducer</keyword>
<dbReference type="EMBL" id="CALNXI010003214">
    <property type="protein sequence ID" value="CAH3192544.1"/>
    <property type="molecule type" value="Genomic_DNA"/>
</dbReference>
<name>A0ABN8SLX3_9CNID</name>
<evidence type="ECO:0000313" key="14">
    <source>
        <dbReference type="Proteomes" id="UP001159427"/>
    </source>
</evidence>